<feature type="region of interest" description="Disordered" evidence="1">
    <location>
        <begin position="1"/>
        <end position="52"/>
    </location>
</feature>
<dbReference type="InterPro" id="IPR021264">
    <property type="entry name" value="AFUB_079030/YDR124W-like"/>
</dbReference>
<feature type="compositionally biased region" description="Polar residues" evidence="1">
    <location>
        <begin position="1"/>
        <end position="12"/>
    </location>
</feature>
<dbReference type="EMBL" id="JYNV01000295">
    <property type="protein sequence ID" value="KZM19359.1"/>
    <property type="molecule type" value="Genomic_DNA"/>
</dbReference>
<evidence type="ECO:0000313" key="3">
    <source>
        <dbReference type="EMBL" id="KZM19359.1"/>
    </source>
</evidence>
<sequence length="652" mass="72453">MNTKYESPSSQMRGYGENPFVLTKDCDYPPPSETTNMASGTAGGDKLADDDDDVAIPTPIATLVFQDGRTEPVYKPLAGHEHLFKARPMTNAQTCFSRRASGVNRPLQPAPTQVPGIPQCIPVVPESSHTAPLQKEPSPRRQKKPVTHRHGLLKSKSLKRTRSLGQGLTPSRKVDATNDNLDDNQTIEVVTEESFTFYIGDVDAFKDFLYRRFDELTMKPLRGIVTHWVKLLEPRRLGDWGKYHEMLPSEADTPPWWPKTVIYKEPSHLKKSELSTLAVEMMLVHREIDEMKRKSAWISKLRDVAKFTIQTTSADHFSSSKGAAHSEEMKKRALDQILPSVFDVAQTYEDHIMQYNLFEGSGNADPGRGKYHTWKPIPRPTRRPLTKRPRRAVANNANAEQETICEASGDETEPDDTMVRLTTMAPGPPRTGPFPRPLTAQSQAEVQPSRQSTTAQDTCHQEWKVGTAVSTSGPCTPTASQDDCKTHCAASTPNSSFDQSLHGLHLGEEELEMKPDVRSMSDHGCMQLPYSMASYSQPVAYPTAPSSFDGQTYQPNSNYASQAPPRFTANDATFVNPFTMFSAPPPPMDYTQYASPMASAPGYLYEQGMFATTPMSFPSTPISMPMTPTDPNMGFHGLPPDYAVDPRGLHHF</sequence>
<feature type="compositionally biased region" description="Pro residues" evidence="1">
    <location>
        <begin position="426"/>
        <end position="436"/>
    </location>
</feature>
<dbReference type="PANTHER" id="PTHR36102:SF1">
    <property type="entry name" value="YDR124W-LIKE HELICAL BUNDLE DOMAIN-CONTAINING PROTEIN"/>
    <property type="match status" value="1"/>
</dbReference>
<feature type="region of interest" description="Disordered" evidence="1">
    <location>
        <begin position="367"/>
        <end position="388"/>
    </location>
</feature>
<dbReference type="AlphaFoldDB" id="A0A162X5L6"/>
<feature type="region of interest" description="Disordered" evidence="1">
    <location>
        <begin position="124"/>
        <end position="179"/>
    </location>
</feature>
<dbReference type="STRING" id="5454.A0A162X5L6"/>
<accession>A0A162X5L6</accession>
<gene>
    <name evidence="3" type="ORF">ST47_g9560</name>
</gene>
<dbReference type="Pfam" id="PF11001">
    <property type="entry name" value="AFUB_07903_YDR124W_hel"/>
    <property type="match status" value="1"/>
</dbReference>
<feature type="compositionally biased region" description="Polar residues" evidence="1">
    <location>
        <begin position="439"/>
        <end position="458"/>
    </location>
</feature>
<dbReference type="Proteomes" id="UP000076837">
    <property type="component" value="Unassembled WGS sequence"/>
</dbReference>
<name>A0A162X5L6_DIDRA</name>
<evidence type="ECO:0000259" key="2">
    <source>
        <dbReference type="Pfam" id="PF11001"/>
    </source>
</evidence>
<dbReference type="PANTHER" id="PTHR36102">
    <property type="entry name" value="CHROMOSOME 10, WHOLE GENOME SHOTGUN SEQUENCE"/>
    <property type="match status" value="1"/>
</dbReference>
<evidence type="ECO:0000313" key="4">
    <source>
        <dbReference type="Proteomes" id="UP000076837"/>
    </source>
</evidence>
<organism evidence="3 4">
    <name type="scientific">Didymella rabiei</name>
    <name type="common">Chickpea ascochyta blight fungus</name>
    <name type="synonym">Mycosphaerella rabiei</name>
    <dbReference type="NCBI Taxonomy" id="5454"/>
    <lineage>
        <taxon>Eukaryota</taxon>
        <taxon>Fungi</taxon>
        <taxon>Dikarya</taxon>
        <taxon>Ascomycota</taxon>
        <taxon>Pezizomycotina</taxon>
        <taxon>Dothideomycetes</taxon>
        <taxon>Pleosporomycetidae</taxon>
        <taxon>Pleosporales</taxon>
        <taxon>Pleosporineae</taxon>
        <taxon>Didymellaceae</taxon>
        <taxon>Ascochyta</taxon>
    </lineage>
</organism>
<feature type="region of interest" description="Disordered" evidence="1">
    <location>
        <begin position="426"/>
        <end position="460"/>
    </location>
</feature>
<keyword evidence="4" id="KW-1185">Reference proteome</keyword>
<reference evidence="3 4" key="1">
    <citation type="journal article" date="2016" name="Sci. Rep.">
        <title>Draft genome sequencing and secretome analysis of fungal phytopathogen Ascochyta rabiei provides insight into the necrotrophic effector repertoire.</title>
        <authorList>
            <person name="Verma S."/>
            <person name="Gazara R.K."/>
            <person name="Nizam S."/>
            <person name="Parween S."/>
            <person name="Chattopadhyay D."/>
            <person name="Verma P.K."/>
        </authorList>
    </citation>
    <scope>NUCLEOTIDE SEQUENCE [LARGE SCALE GENOMIC DNA]</scope>
    <source>
        <strain evidence="3 4">ArDII</strain>
    </source>
</reference>
<proteinExistence type="predicted"/>
<feature type="compositionally biased region" description="Basic residues" evidence="1">
    <location>
        <begin position="140"/>
        <end position="162"/>
    </location>
</feature>
<dbReference type="InterPro" id="IPR047092">
    <property type="entry name" value="AFUB_07903/YDR124W-like_hel"/>
</dbReference>
<evidence type="ECO:0000256" key="1">
    <source>
        <dbReference type="SAM" id="MobiDB-lite"/>
    </source>
</evidence>
<protein>
    <recommendedName>
        <fullName evidence="2">Subtelomeric hrmA-associated cluster protein AFUB-079030/YDR124W-like helical bundle domain-containing protein</fullName>
    </recommendedName>
</protein>
<comment type="caution">
    <text evidence="3">The sequence shown here is derived from an EMBL/GenBank/DDBJ whole genome shotgun (WGS) entry which is preliminary data.</text>
</comment>
<feature type="domain" description="Subtelomeric hrmA-associated cluster protein AFUB-079030/YDR124W-like helical bundle" evidence="2">
    <location>
        <begin position="199"/>
        <end position="346"/>
    </location>
</feature>